<evidence type="ECO:0000256" key="2">
    <source>
        <dbReference type="ARBA" id="ARBA00022553"/>
    </source>
</evidence>
<keyword evidence="5" id="KW-0472">Membrane</keyword>
<dbReference type="GO" id="GO:0000155">
    <property type="term" value="F:phosphorelay sensor kinase activity"/>
    <property type="evidence" value="ECO:0007669"/>
    <property type="project" value="InterPro"/>
</dbReference>
<keyword evidence="4 7" id="KW-0418">Kinase</keyword>
<name>A0A1M4UTU6_9CLOT</name>
<dbReference type="GO" id="GO:0016020">
    <property type="term" value="C:membrane"/>
    <property type="evidence" value="ECO:0007669"/>
    <property type="project" value="UniProtKB-SubCell"/>
</dbReference>
<dbReference type="InterPro" id="IPR036890">
    <property type="entry name" value="HATPase_C_sf"/>
</dbReference>
<protein>
    <submittedName>
        <fullName evidence="7">Histidine kinase-, DNA gyrase B-, and HSP90-like ATPase</fullName>
    </submittedName>
</protein>
<keyword evidence="8" id="KW-1185">Reference proteome</keyword>
<dbReference type="Gene3D" id="6.10.340.10">
    <property type="match status" value="1"/>
</dbReference>
<keyword evidence="3" id="KW-0808">Transferase</keyword>
<feature type="transmembrane region" description="Helical" evidence="5">
    <location>
        <begin position="297"/>
        <end position="320"/>
    </location>
</feature>
<sequence length="597" mass="68946">MKRWMEWFQNHSLRFKMVVLLFVVVVVLQVFNGLVFTSIVSNKFEENISESNLKTVQQMAINLNQAMEDIVNEMVPIRDEVLSRQILNDGEEDSDDYISQYIVYQGMFNQLIAADNNYQFINSMLILNGSQDYTFVLDEYLKLNGEPLFEKILRDNKVTKQCQWGAPVPDSYFFSSDKEPVISIIMPVYRYGEVKSMLIVNLREEAIRKYLEKLGGGDSTLMLQFDREHAVFGQPEQWRKYTHEEQKALMKFEGWEEVEEIGSSVAMSSQLSVNQWKLSMVTAKSSISSSAKVLSKYIIVIIFTTGIVLFICVSYIVFIVTKPIKKMTEIIEANRHTRQIIHRFHPRYRDEVGVLAATYNQLMDEIQQLMADIEKEQIQSRKNYVKMLQMQIKPHFLYNTLEAAKFLVEMGDPNGIEMLTAVGKFYKLSLSGIYDQVTIREETEHLTCYLQILKLRYSSKYEYSVEVDEKIMENEIIKFSLQPLVENAVYHGIKRQRKKGFIKVLGYQEEEMIVLAVWDNGAGIEKEKLGALQKKLSSAGNIQAADHIGVINVHQRIRMQYGEPYGLSISSEEGIYTRAEVRLPVRKSGIERGGGHV</sequence>
<dbReference type="AlphaFoldDB" id="A0A1M4UTU6"/>
<evidence type="ECO:0000256" key="4">
    <source>
        <dbReference type="ARBA" id="ARBA00022777"/>
    </source>
</evidence>
<proteinExistence type="predicted"/>
<dbReference type="EMBL" id="FQVI01000003">
    <property type="protein sequence ID" value="SHE60156.1"/>
    <property type="molecule type" value="Genomic_DNA"/>
</dbReference>
<dbReference type="InterPro" id="IPR050640">
    <property type="entry name" value="Bact_2-comp_sensor_kinase"/>
</dbReference>
<dbReference type="InterPro" id="IPR010559">
    <property type="entry name" value="Sig_transdc_His_kin_internal"/>
</dbReference>
<dbReference type="Pfam" id="PF02518">
    <property type="entry name" value="HATPase_c"/>
    <property type="match status" value="1"/>
</dbReference>
<dbReference type="SUPFAM" id="SSF55874">
    <property type="entry name" value="ATPase domain of HSP90 chaperone/DNA topoisomerase II/histidine kinase"/>
    <property type="match status" value="1"/>
</dbReference>
<organism evidence="7 8">
    <name type="scientific">Lactonifactor longoviformis DSM 17459</name>
    <dbReference type="NCBI Taxonomy" id="1122155"/>
    <lineage>
        <taxon>Bacteria</taxon>
        <taxon>Bacillati</taxon>
        <taxon>Bacillota</taxon>
        <taxon>Clostridia</taxon>
        <taxon>Eubacteriales</taxon>
        <taxon>Clostridiaceae</taxon>
        <taxon>Lactonifactor</taxon>
    </lineage>
</organism>
<dbReference type="Gene3D" id="3.30.565.10">
    <property type="entry name" value="Histidine kinase-like ATPase, C-terminal domain"/>
    <property type="match status" value="1"/>
</dbReference>
<dbReference type="Pfam" id="PF06580">
    <property type="entry name" value="His_kinase"/>
    <property type="match status" value="1"/>
</dbReference>
<feature type="domain" description="HAMP" evidence="6">
    <location>
        <begin position="318"/>
        <end position="371"/>
    </location>
</feature>
<dbReference type="PANTHER" id="PTHR34220">
    <property type="entry name" value="SENSOR HISTIDINE KINASE YPDA"/>
    <property type="match status" value="1"/>
</dbReference>
<evidence type="ECO:0000256" key="3">
    <source>
        <dbReference type="ARBA" id="ARBA00022679"/>
    </source>
</evidence>
<keyword evidence="2" id="KW-0597">Phosphoprotein</keyword>
<dbReference type="InterPro" id="IPR003660">
    <property type="entry name" value="HAMP_dom"/>
</dbReference>
<keyword evidence="5" id="KW-0812">Transmembrane</keyword>
<dbReference type="InterPro" id="IPR003594">
    <property type="entry name" value="HATPase_dom"/>
</dbReference>
<evidence type="ECO:0000313" key="7">
    <source>
        <dbReference type="EMBL" id="SHE60156.1"/>
    </source>
</evidence>
<comment type="subcellular location">
    <subcellularLocation>
        <location evidence="1">Membrane</location>
    </subcellularLocation>
</comment>
<reference evidence="7 8" key="1">
    <citation type="submission" date="2016-11" db="EMBL/GenBank/DDBJ databases">
        <authorList>
            <person name="Jaros S."/>
            <person name="Januszkiewicz K."/>
            <person name="Wedrychowicz H."/>
        </authorList>
    </citation>
    <scope>NUCLEOTIDE SEQUENCE [LARGE SCALE GENOMIC DNA]</scope>
    <source>
        <strain evidence="7 8">DSM 17459</strain>
    </source>
</reference>
<evidence type="ECO:0000256" key="1">
    <source>
        <dbReference type="ARBA" id="ARBA00004370"/>
    </source>
</evidence>
<keyword evidence="5" id="KW-1133">Transmembrane helix</keyword>
<evidence type="ECO:0000313" key="8">
    <source>
        <dbReference type="Proteomes" id="UP000184245"/>
    </source>
</evidence>
<accession>A0A1M4UTU6</accession>
<dbReference type="STRING" id="1122155.SAMN02745158_00981"/>
<dbReference type="PANTHER" id="PTHR34220:SF7">
    <property type="entry name" value="SENSOR HISTIDINE KINASE YPDA"/>
    <property type="match status" value="1"/>
</dbReference>
<evidence type="ECO:0000259" key="6">
    <source>
        <dbReference type="PROSITE" id="PS50885"/>
    </source>
</evidence>
<gene>
    <name evidence="7" type="ORF">SAMN02745158_00981</name>
</gene>
<dbReference type="PROSITE" id="PS50885">
    <property type="entry name" value="HAMP"/>
    <property type="match status" value="1"/>
</dbReference>
<evidence type="ECO:0000256" key="5">
    <source>
        <dbReference type="SAM" id="Phobius"/>
    </source>
</evidence>
<dbReference type="Proteomes" id="UP000184245">
    <property type="component" value="Unassembled WGS sequence"/>
</dbReference>
<dbReference type="RefSeq" id="WP_072849494.1">
    <property type="nucleotide sequence ID" value="NZ_FQVI01000003.1"/>
</dbReference>
<dbReference type="OrthoDB" id="9809348at2"/>